<dbReference type="InterPro" id="IPR007167">
    <property type="entry name" value="Fe-transptr_FeoA-like"/>
</dbReference>
<dbReference type="AlphaFoldDB" id="A0A1C3E4X6"/>
<dbReference type="RefSeq" id="WP_068852661.1">
    <property type="nucleotide sequence ID" value="NZ_LYDR01000154.1"/>
</dbReference>
<protein>
    <submittedName>
        <fullName evidence="3">Iron transporter</fullName>
    </submittedName>
</protein>
<dbReference type="EMBL" id="LYDR01000154">
    <property type="protein sequence ID" value="ODA28284.1"/>
    <property type="molecule type" value="Genomic_DNA"/>
</dbReference>
<dbReference type="Gene3D" id="2.30.30.90">
    <property type="match status" value="1"/>
</dbReference>
<dbReference type="Pfam" id="PF04023">
    <property type="entry name" value="FeoA"/>
    <property type="match status" value="1"/>
</dbReference>
<dbReference type="SUPFAM" id="SSF50037">
    <property type="entry name" value="C-terminal domain of transcriptional repressors"/>
    <property type="match status" value="1"/>
</dbReference>
<dbReference type="GO" id="GO:0046914">
    <property type="term" value="F:transition metal ion binding"/>
    <property type="evidence" value="ECO:0007669"/>
    <property type="project" value="InterPro"/>
</dbReference>
<dbReference type="SMART" id="SM00899">
    <property type="entry name" value="FeoA"/>
    <property type="match status" value="1"/>
</dbReference>
<dbReference type="Proteomes" id="UP000094828">
    <property type="component" value="Unassembled WGS sequence"/>
</dbReference>
<dbReference type="STRING" id="1841610.A6X21_01420"/>
<keyword evidence="4" id="KW-1185">Reference proteome</keyword>
<keyword evidence="1" id="KW-0408">Iron</keyword>
<dbReference type="PANTHER" id="PTHR42954">
    <property type="entry name" value="FE(2+) TRANSPORT PROTEIN A"/>
    <property type="match status" value="1"/>
</dbReference>
<evidence type="ECO:0000259" key="2">
    <source>
        <dbReference type="SMART" id="SM00899"/>
    </source>
</evidence>
<evidence type="ECO:0000313" key="4">
    <source>
        <dbReference type="Proteomes" id="UP000094828"/>
    </source>
</evidence>
<evidence type="ECO:0000256" key="1">
    <source>
        <dbReference type="ARBA" id="ARBA00023004"/>
    </source>
</evidence>
<dbReference type="PANTHER" id="PTHR42954:SF2">
    <property type="entry name" value="FE(2+) TRANSPORT PROTEIN A"/>
    <property type="match status" value="1"/>
</dbReference>
<organism evidence="3 4">
    <name type="scientific">Planctopirus hydrillae</name>
    <dbReference type="NCBI Taxonomy" id="1841610"/>
    <lineage>
        <taxon>Bacteria</taxon>
        <taxon>Pseudomonadati</taxon>
        <taxon>Planctomycetota</taxon>
        <taxon>Planctomycetia</taxon>
        <taxon>Planctomycetales</taxon>
        <taxon>Planctomycetaceae</taxon>
        <taxon>Planctopirus</taxon>
    </lineage>
</organism>
<gene>
    <name evidence="3" type="ORF">A6X21_01420</name>
</gene>
<proteinExistence type="predicted"/>
<dbReference type="InterPro" id="IPR038157">
    <property type="entry name" value="FeoA_core_dom"/>
</dbReference>
<accession>A0A1C3E4X6</accession>
<dbReference type="InterPro" id="IPR052713">
    <property type="entry name" value="FeoA"/>
</dbReference>
<dbReference type="InterPro" id="IPR008988">
    <property type="entry name" value="Transcriptional_repressor_C"/>
</dbReference>
<comment type="caution">
    <text evidence="3">The sequence shown here is derived from an EMBL/GenBank/DDBJ whole genome shotgun (WGS) entry which is preliminary data.</text>
</comment>
<sequence length="76" mass="8305">MTATLESLQTGQHARVQDVQGDDSLALRIMEMGLLPGAEIEFIGRAPLGDPLEIRVAGYHLSLRKAEAHRVVIEVI</sequence>
<name>A0A1C3E4X6_9PLAN</name>
<feature type="domain" description="Ferrous iron transporter FeoA-like" evidence="2">
    <location>
        <begin position="3"/>
        <end position="75"/>
    </location>
</feature>
<reference evidence="3 4" key="1">
    <citation type="submission" date="2016-05" db="EMBL/GenBank/DDBJ databases">
        <title>Genomic and physiological characterization of Planctopirus sp. isolated from fresh water lake.</title>
        <authorList>
            <person name="Subhash Y."/>
            <person name="Ramana C."/>
        </authorList>
    </citation>
    <scope>NUCLEOTIDE SEQUENCE [LARGE SCALE GENOMIC DNA]</scope>
    <source>
        <strain evidence="3 4">JC280</strain>
    </source>
</reference>
<dbReference type="OrthoDB" id="9811076at2"/>
<evidence type="ECO:0000313" key="3">
    <source>
        <dbReference type="EMBL" id="ODA28284.1"/>
    </source>
</evidence>